<comment type="cofactor">
    <cofactor evidence="2">
        <name>Zn(2+)</name>
        <dbReference type="ChEBI" id="CHEBI:29105"/>
    </cofactor>
</comment>
<accession>A0ABP4CAG2</accession>
<comment type="caution">
    <text evidence="9">The sequence shown here is derived from an EMBL/GenBank/DDBJ whole genome shotgun (WGS) entry which is preliminary data.</text>
</comment>
<proteinExistence type="inferred from homology"/>
<dbReference type="InterPro" id="IPR001250">
    <property type="entry name" value="Man6P_Isoase-1"/>
</dbReference>
<dbReference type="InterPro" id="IPR046457">
    <property type="entry name" value="PMI_typeI_cat"/>
</dbReference>
<keyword evidence="10" id="KW-1185">Reference proteome</keyword>
<evidence type="ECO:0000256" key="5">
    <source>
        <dbReference type="ARBA" id="ARBA00022723"/>
    </source>
</evidence>
<gene>
    <name evidence="9" type="primary">manA</name>
    <name evidence="9" type="ORF">GCM10009550_59510</name>
</gene>
<dbReference type="Pfam" id="PF20511">
    <property type="entry name" value="PMI_typeI_cat"/>
    <property type="match status" value="1"/>
</dbReference>
<keyword evidence="5" id="KW-0479">Metal-binding</keyword>
<feature type="domain" description="Phosphomannose isomerase type I catalytic" evidence="8">
    <location>
        <begin position="4"/>
        <end position="146"/>
    </location>
</feature>
<sequence>MTELLRLDNPIRAYDWGSRDVLAGLLGRPVPSAGPEAELWIGAHPGAPSRIAGRGSLLERIDRDPVRMLGPGVGRLPFLLKVLAVDAPLSLQVHPDAGQAVQGFAREESCGPPAGDPKRCYHDDWPKPELVYAVTDFEALCGFRPVADAAAELRTLGGARLAEVAGAVESGGPRGALELLANWPVHDRADLVGEVLASGGWRELLARRYPHDPGVVTALLLNRVVLRPGQALFARPRTIHAYLRGTGVEIMASSDNVLRGGLTPKHIDLPELLEVTDFTPGLPELVSPVAMGGGEVLYPAPVTQFQLTRLRPDPAVEVAEPGPGALLCLEGELEVARGACRERLRCGEALFIPHAGGALRVTGDGTGFRAAVPCGPPGKNGEGLGEFVSFP</sequence>
<dbReference type="PANTHER" id="PTHR10309:SF0">
    <property type="entry name" value="MANNOSE-6-PHOSPHATE ISOMERASE"/>
    <property type="match status" value="1"/>
</dbReference>
<dbReference type="RefSeq" id="WP_344244332.1">
    <property type="nucleotide sequence ID" value="NZ_BAAAHH010000030.1"/>
</dbReference>
<dbReference type="InterPro" id="IPR011051">
    <property type="entry name" value="RmlC_Cupin_sf"/>
</dbReference>
<dbReference type="Gene3D" id="2.60.120.10">
    <property type="entry name" value="Jelly Rolls"/>
    <property type="match status" value="2"/>
</dbReference>
<comment type="similarity">
    <text evidence="3">Belongs to the mannose-6-phosphate isomerase type 1 family.</text>
</comment>
<dbReference type="PIRSF" id="PIRSF001480">
    <property type="entry name" value="Mannose-6-phosphate_isomerase"/>
    <property type="match status" value="1"/>
</dbReference>
<evidence type="ECO:0000256" key="7">
    <source>
        <dbReference type="ARBA" id="ARBA00023235"/>
    </source>
</evidence>
<dbReference type="Proteomes" id="UP001500665">
    <property type="component" value="Unassembled WGS sequence"/>
</dbReference>
<dbReference type="PANTHER" id="PTHR10309">
    <property type="entry name" value="MANNOSE-6-PHOSPHATE ISOMERASE"/>
    <property type="match status" value="1"/>
</dbReference>
<evidence type="ECO:0000259" key="8">
    <source>
        <dbReference type="Pfam" id="PF20511"/>
    </source>
</evidence>
<dbReference type="InterPro" id="IPR014710">
    <property type="entry name" value="RmlC-like_jellyroll"/>
</dbReference>
<evidence type="ECO:0000256" key="3">
    <source>
        <dbReference type="ARBA" id="ARBA00010772"/>
    </source>
</evidence>
<dbReference type="CDD" id="cd07011">
    <property type="entry name" value="cupin_PMI_type_I_N"/>
    <property type="match status" value="1"/>
</dbReference>
<dbReference type="Gene3D" id="1.10.441.10">
    <property type="entry name" value="Phosphomannose Isomerase, domain 2"/>
    <property type="match status" value="1"/>
</dbReference>
<dbReference type="NCBIfam" id="TIGR00218">
    <property type="entry name" value="manA"/>
    <property type="match status" value="1"/>
</dbReference>
<dbReference type="PRINTS" id="PR00714">
    <property type="entry name" value="MAN6PISMRASE"/>
</dbReference>
<name>A0ABP4CAG2_9ACTN</name>
<dbReference type="InterPro" id="IPR016305">
    <property type="entry name" value="Mannose-6-P_Isomerase"/>
</dbReference>
<evidence type="ECO:0000256" key="1">
    <source>
        <dbReference type="ARBA" id="ARBA00000757"/>
    </source>
</evidence>
<evidence type="ECO:0000256" key="2">
    <source>
        <dbReference type="ARBA" id="ARBA00001947"/>
    </source>
</evidence>
<organism evidence="9 10">
    <name type="scientific">Actinocorallia libanotica</name>
    <dbReference type="NCBI Taxonomy" id="46162"/>
    <lineage>
        <taxon>Bacteria</taxon>
        <taxon>Bacillati</taxon>
        <taxon>Actinomycetota</taxon>
        <taxon>Actinomycetes</taxon>
        <taxon>Streptosporangiales</taxon>
        <taxon>Thermomonosporaceae</taxon>
        <taxon>Actinocorallia</taxon>
    </lineage>
</organism>
<evidence type="ECO:0000256" key="6">
    <source>
        <dbReference type="ARBA" id="ARBA00022833"/>
    </source>
</evidence>
<evidence type="ECO:0000313" key="9">
    <source>
        <dbReference type="EMBL" id="GAA0963591.1"/>
    </source>
</evidence>
<evidence type="ECO:0000313" key="10">
    <source>
        <dbReference type="Proteomes" id="UP001500665"/>
    </source>
</evidence>
<evidence type="ECO:0000256" key="4">
    <source>
        <dbReference type="ARBA" id="ARBA00011956"/>
    </source>
</evidence>
<keyword evidence="7 9" id="KW-0413">Isomerase</keyword>
<dbReference type="EC" id="5.3.1.8" evidence="4"/>
<reference evidence="10" key="1">
    <citation type="journal article" date="2019" name="Int. J. Syst. Evol. Microbiol.">
        <title>The Global Catalogue of Microorganisms (GCM) 10K type strain sequencing project: providing services to taxonomists for standard genome sequencing and annotation.</title>
        <authorList>
            <consortium name="The Broad Institute Genomics Platform"/>
            <consortium name="The Broad Institute Genome Sequencing Center for Infectious Disease"/>
            <person name="Wu L."/>
            <person name="Ma J."/>
        </authorList>
    </citation>
    <scope>NUCLEOTIDE SEQUENCE [LARGE SCALE GENOMIC DNA]</scope>
    <source>
        <strain evidence="10">JCM 10696</strain>
    </source>
</reference>
<dbReference type="SUPFAM" id="SSF51182">
    <property type="entry name" value="RmlC-like cupins"/>
    <property type="match status" value="1"/>
</dbReference>
<keyword evidence="6" id="KW-0862">Zinc</keyword>
<dbReference type="EMBL" id="BAAAHH010000030">
    <property type="protein sequence ID" value="GAA0963591.1"/>
    <property type="molecule type" value="Genomic_DNA"/>
</dbReference>
<dbReference type="GO" id="GO:0016853">
    <property type="term" value="F:isomerase activity"/>
    <property type="evidence" value="ECO:0007669"/>
    <property type="project" value="UniProtKB-KW"/>
</dbReference>
<protein>
    <recommendedName>
        <fullName evidence="4">mannose-6-phosphate isomerase</fullName>
        <ecNumber evidence="4">5.3.1.8</ecNumber>
    </recommendedName>
</protein>
<comment type="catalytic activity">
    <reaction evidence="1">
        <text>D-mannose 6-phosphate = D-fructose 6-phosphate</text>
        <dbReference type="Rhea" id="RHEA:12356"/>
        <dbReference type="ChEBI" id="CHEBI:58735"/>
        <dbReference type="ChEBI" id="CHEBI:61527"/>
        <dbReference type="EC" id="5.3.1.8"/>
    </reaction>
</comment>